<dbReference type="EMBL" id="CP117812">
    <property type="protein sequence ID" value="WDE99062.1"/>
    <property type="molecule type" value="Genomic_DNA"/>
</dbReference>
<dbReference type="InterPro" id="IPR036129">
    <property type="entry name" value="Glycerate_kinase_sf"/>
</dbReference>
<dbReference type="GO" id="GO:0016301">
    <property type="term" value="F:kinase activity"/>
    <property type="evidence" value="ECO:0007669"/>
    <property type="project" value="UniProtKB-KW"/>
</dbReference>
<keyword evidence="1" id="KW-0808">Transferase</keyword>
<keyword evidence="2" id="KW-1185">Reference proteome</keyword>
<proteinExistence type="predicted"/>
<dbReference type="Pfam" id="PF02595">
    <property type="entry name" value="Gly_kinase"/>
    <property type="match status" value="1"/>
</dbReference>
<dbReference type="RefSeq" id="WP_274153924.1">
    <property type="nucleotide sequence ID" value="NZ_CP117812.1"/>
</dbReference>
<accession>A0ABY7VY93</accession>
<sequence>MPLADGGEDTAEILADNLNGQILSMGEVQGPLKTMQSEGVYVELSEGRAVVEMAQDSGLAQLGLNGKDPMSSNTFGTGQVLAYLIDAGVKEILLTLGGSASSDGGTGAAGGLGLEVF</sequence>
<dbReference type="SUPFAM" id="SSF110738">
    <property type="entry name" value="Glycerate kinase I"/>
    <property type="match status" value="1"/>
</dbReference>
<organism evidence="1 2">
    <name type="scientific">Lentisphaera profundi</name>
    <dbReference type="NCBI Taxonomy" id="1658616"/>
    <lineage>
        <taxon>Bacteria</taxon>
        <taxon>Pseudomonadati</taxon>
        <taxon>Lentisphaerota</taxon>
        <taxon>Lentisphaeria</taxon>
        <taxon>Lentisphaerales</taxon>
        <taxon>Lentisphaeraceae</taxon>
        <taxon>Lentisphaera</taxon>
    </lineage>
</organism>
<reference evidence="1 2" key="1">
    <citation type="submission" date="2023-02" db="EMBL/GenBank/DDBJ databases">
        <title>Genome sequence of Lentisphaera profundi SAORIC-696.</title>
        <authorList>
            <person name="Kim e."/>
            <person name="Cho J.-C."/>
            <person name="Choi A."/>
            <person name="Kang I."/>
        </authorList>
    </citation>
    <scope>NUCLEOTIDE SEQUENCE [LARGE SCALE GENOMIC DNA]</scope>
    <source>
        <strain evidence="1 2">SAORIC-696</strain>
    </source>
</reference>
<dbReference type="Gene3D" id="3.90.1510.10">
    <property type="entry name" value="Glycerate kinase, domain 2"/>
    <property type="match status" value="1"/>
</dbReference>
<dbReference type="InterPro" id="IPR018193">
    <property type="entry name" value="Glyc_kinase_flavodox-like_fold"/>
</dbReference>
<dbReference type="PANTHER" id="PTHR21599:SF0">
    <property type="entry name" value="GLYCERATE KINASE"/>
    <property type="match status" value="1"/>
</dbReference>
<dbReference type="InterPro" id="IPR004381">
    <property type="entry name" value="Glycerate_kinase"/>
</dbReference>
<gene>
    <name evidence="1" type="ORF">PQO03_14590</name>
</gene>
<dbReference type="Proteomes" id="UP001214250">
    <property type="component" value="Chromosome 2"/>
</dbReference>
<keyword evidence="1" id="KW-0418">Kinase</keyword>
<dbReference type="PANTHER" id="PTHR21599">
    <property type="entry name" value="GLYCERATE KINASE"/>
    <property type="match status" value="1"/>
</dbReference>
<evidence type="ECO:0000313" key="2">
    <source>
        <dbReference type="Proteomes" id="UP001214250"/>
    </source>
</evidence>
<name>A0ABY7VY93_9BACT</name>
<evidence type="ECO:0000313" key="1">
    <source>
        <dbReference type="EMBL" id="WDE99062.1"/>
    </source>
</evidence>
<protein>
    <submittedName>
        <fullName evidence="1">Glycerate kinase</fullName>
    </submittedName>
</protein>